<name>A0A4S8MMD5_DENBC</name>
<reference evidence="1 2" key="1">
    <citation type="journal article" date="2019" name="Nat. Ecol. Evol.">
        <title>Megaphylogeny resolves global patterns of mushroom evolution.</title>
        <authorList>
            <person name="Varga T."/>
            <person name="Krizsan K."/>
            <person name="Foldi C."/>
            <person name="Dima B."/>
            <person name="Sanchez-Garcia M."/>
            <person name="Sanchez-Ramirez S."/>
            <person name="Szollosi G.J."/>
            <person name="Szarkandi J.G."/>
            <person name="Papp V."/>
            <person name="Albert L."/>
            <person name="Andreopoulos W."/>
            <person name="Angelini C."/>
            <person name="Antonin V."/>
            <person name="Barry K.W."/>
            <person name="Bougher N.L."/>
            <person name="Buchanan P."/>
            <person name="Buyck B."/>
            <person name="Bense V."/>
            <person name="Catcheside P."/>
            <person name="Chovatia M."/>
            <person name="Cooper J."/>
            <person name="Damon W."/>
            <person name="Desjardin D."/>
            <person name="Finy P."/>
            <person name="Geml J."/>
            <person name="Haridas S."/>
            <person name="Hughes K."/>
            <person name="Justo A."/>
            <person name="Karasinski D."/>
            <person name="Kautmanova I."/>
            <person name="Kiss B."/>
            <person name="Kocsube S."/>
            <person name="Kotiranta H."/>
            <person name="LaButti K.M."/>
            <person name="Lechner B.E."/>
            <person name="Liimatainen K."/>
            <person name="Lipzen A."/>
            <person name="Lukacs Z."/>
            <person name="Mihaltcheva S."/>
            <person name="Morgado L.N."/>
            <person name="Niskanen T."/>
            <person name="Noordeloos M.E."/>
            <person name="Ohm R.A."/>
            <person name="Ortiz-Santana B."/>
            <person name="Ovrebo C."/>
            <person name="Racz N."/>
            <person name="Riley R."/>
            <person name="Savchenko A."/>
            <person name="Shiryaev A."/>
            <person name="Soop K."/>
            <person name="Spirin V."/>
            <person name="Szebenyi C."/>
            <person name="Tomsovsky M."/>
            <person name="Tulloss R.E."/>
            <person name="Uehling J."/>
            <person name="Grigoriev I.V."/>
            <person name="Vagvolgyi C."/>
            <person name="Papp T."/>
            <person name="Martin F.M."/>
            <person name="Miettinen O."/>
            <person name="Hibbett D.S."/>
            <person name="Nagy L.G."/>
        </authorList>
    </citation>
    <scope>NUCLEOTIDE SEQUENCE [LARGE SCALE GENOMIC DNA]</scope>
    <source>
        <strain evidence="1 2">CBS 962.96</strain>
    </source>
</reference>
<evidence type="ECO:0000313" key="1">
    <source>
        <dbReference type="EMBL" id="THV04048.1"/>
    </source>
</evidence>
<dbReference type="AlphaFoldDB" id="A0A4S8MMD5"/>
<dbReference type="Proteomes" id="UP000297245">
    <property type="component" value="Unassembled WGS sequence"/>
</dbReference>
<organism evidence="1 2">
    <name type="scientific">Dendrothele bispora (strain CBS 962.96)</name>
    <dbReference type="NCBI Taxonomy" id="1314807"/>
    <lineage>
        <taxon>Eukaryota</taxon>
        <taxon>Fungi</taxon>
        <taxon>Dikarya</taxon>
        <taxon>Basidiomycota</taxon>
        <taxon>Agaricomycotina</taxon>
        <taxon>Agaricomycetes</taxon>
        <taxon>Agaricomycetidae</taxon>
        <taxon>Agaricales</taxon>
        <taxon>Agaricales incertae sedis</taxon>
        <taxon>Dendrothele</taxon>
    </lineage>
</organism>
<gene>
    <name evidence="1" type="ORF">K435DRAFT_851230</name>
</gene>
<sequence>MLRQSLLSGSSTVVVKLLARNLETQGFNVDPLNAIQPYEPIPLLGAIQWAKEHVNTDLTNVARPVVYAELLRKALDLKNVGMENVDLIVRGEPRSDGPNEEDRRNTNEWNSCYRDYRATYRDLLPHPFGQLAKMLEDPTFQPDTDALVAATKLMSRAGLIAAERLVAERLRLNSSRFLASTSQKSRHQQIAALAAWFLRLSTKPLFLSSRLSLSGH</sequence>
<keyword evidence="2" id="KW-1185">Reference proteome</keyword>
<accession>A0A4S8MMD5</accession>
<evidence type="ECO:0000313" key="2">
    <source>
        <dbReference type="Proteomes" id="UP000297245"/>
    </source>
</evidence>
<dbReference type="EMBL" id="ML179060">
    <property type="protein sequence ID" value="THV04048.1"/>
    <property type="molecule type" value="Genomic_DNA"/>
</dbReference>
<protein>
    <submittedName>
        <fullName evidence="1">Uncharacterized protein</fullName>
    </submittedName>
</protein>
<proteinExistence type="predicted"/>